<feature type="region of interest" description="Disordered" evidence="1">
    <location>
        <begin position="1"/>
        <end position="47"/>
    </location>
</feature>
<feature type="compositionally biased region" description="Polar residues" evidence="1">
    <location>
        <begin position="17"/>
        <end position="34"/>
    </location>
</feature>
<name>A0A483CRW4_9EURY</name>
<protein>
    <submittedName>
        <fullName evidence="2">Uncharacterized protein</fullName>
    </submittedName>
</protein>
<feature type="compositionally biased region" description="Basic and acidic residues" evidence="1">
    <location>
        <begin position="1"/>
        <end position="16"/>
    </location>
</feature>
<sequence length="101" mass="10912">MRRNHADDRPGTDRGGTRNNKTDQNGSSHDTACANTGPGKTASLVSAREEINSAGPVPLYLLPVTLSTEIHRFGGAIREVLIRRSGRHMYAITILTQGEAE</sequence>
<gene>
    <name evidence="2" type="ORF">CUJ86_07340</name>
</gene>
<organism evidence="2 3">
    <name type="scientific">Methanofollis fontis</name>
    <dbReference type="NCBI Taxonomy" id="2052832"/>
    <lineage>
        <taxon>Archaea</taxon>
        <taxon>Methanobacteriati</taxon>
        <taxon>Methanobacteriota</taxon>
        <taxon>Stenosarchaea group</taxon>
        <taxon>Methanomicrobia</taxon>
        <taxon>Methanomicrobiales</taxon>
        <taxon>Methanomicrobiaceae</taxon>
        <taxon>Methanofollis</taxon>
    </lineage>
</organism>
<dbReference type="OrthoDB" id="112421at2157"/>
<evidence type="ECO:0000313" key="2">
    <source>
        <dbReference type="EMBL" id="TAJ43870.1"/>
    </source>
</evidence>
<dbReference type="AlphaFoldDB" id="A0A483CRW4"/>
<reference evidence="2 3" key="1">
    <citation type="submission" date="2017-11" db="EMBL/GenBank/DDBJ databases">
        <title>Isolation and Characterization of Methanofollis Species from Methane Seep Offshore SW Taiwan.</title>
        <authorList>
            <person name="Teng N.-H."/>
            <person name="Lai M.-C."/>
            <person name="Chen S.-C."/>
        </authorList>
    </citation>
    <scope>NUCLEOTIDE SEQUENCE [LARGE SCALE GENOMIC DNA]</scope>
    <source>
        <strain evidence="2 3">FWC-SCC2</strain>
    </source>
</reference>
<dbReference type="Proteomes" id="UP000292580">
    <property type="component" value="Unassembled WGS sequence"/>
</dbReference>
<dbReference type="RefSeq" id="WP_130646926.1">
    <property type="nucleotide sequence ID" value="NZ_PGCL01000003.1"/>
</dbReference>
<keyword evidence="3" id="KW-1185">Reference proteome</keyword>
<comment type="caution">
    <text evidence="2">The sequence shown here is derived from an EMBL/GenBank/DDBJ whole genome shotgun (WGS) entry which is preliminary data.</text>
</comment>
<dbReference type="EMBL" id="PGCL01000003">
    <property type="protein sequence ID" value="TAJ43870.1"/>
    <property type="molecule type" value="Genomic_DNA"/>
</dbReference>
<evidence type="ECO:0000313" key="3">
    <source>
        <dbReference type="Proteomes" id="UP000292580"/>
    </source>
</evidence>
<accession>A0A483CRW4</accession>
<proteinExistence type="predicted"/>
<evidence type="ECO:0000256" key="1">
    <source>
        <dbReference type="SAM" id="MobiDB-lite"/>
    </source>
</evidence>